<organism evidence="3 4">
    <name type="scientific">Yoonia ponticola</name>
    <dbReference type="NCBI Taxonomy" id="1524255"/>
    <lineage>
        <taxon>Bacteria</taxon>
        <taxon>Pseudomonadati</taxon>
        <taxon>Pseudomonadota</taxon>
        <taxon>Alphaproteobacteria</taxon>
        <taxon>Rhodobacterales</taxon>
        <taxon>Paracoccaceae</taxon>
        <taxon>Yoonia</taxon>
    </lineage>
</organism>
<proteinExistence type="predicted"/>
<reference evidence="3 4" key="1">
    <citation type="submission" date="2020-08" db="EMBL/GenBank/DDBJ databases">
        <title>Genomic Encyclopedia of Type Strains, Phase IV (KMG-IV): sequencing the most valuable type-strain genomes for metagenomic binning, comparative biology and taxonomic classification.</title>
        <authorList>
            <person name="Goeker M."/>
        </authorList>
    </citation>
    <scope>NUCLEOTIDE SEQUENCE [LARGE SCALE GENOMIC DNA]</scope>
    <source>
        <strain evidence="3 4">DSM 101064</strain>
    </source>
</reference>
<name>A0A7W9BLA9_9RHOB</name>
<keyword evidence="4" id="KW-1185">Reference proteome</keyword>
<dbReference type="EMBL" id="JACIJM010000004">
    <property type="protein sequence ID" value="MBB5722189.1"/>
    <property type="molecule type" value="Genomic_DNA"/>
</dbReference>
<dbReference type="PANTHER" id="PTHR39176:SF1">
    <property type="entry name" value="PERIPLASMIC PROTEIN"/>
    <property type="match status" value="1"/>
</dbReference>
<feature type="domain" description="Lysozyme inhibitor LprI-like N-terminal" evidence="2">
    <location>
        <begin position="59"/>
        <end position="150"/>
    </location>
</feature>
<sequence>MLRVGFMLALMLAPVTATGQTLKVSETMIRTCAAETPYAVAQPTCAGDAANICQSLPGGSTTNGIVACLQAETDIWDAMLNEEYGKARTAFDSVGGEDLTTSLRDAQRAWIAFRDADCAMRYHQWSGGTIRSVVSASCHLQMTASRAIALRDLARNEP</sequence>
<dbReference type="InterPro" id="IPR009739">
    <property type="entry name" value="LprI-like_N"/>
</dbReference>
<dbReference type="Gene3D" id="1.20.1270.180">
    <property type="match status" value="1"/>
</dbReference>
<evidence type="ECO:0000259" key="2">
    <source>
        <dbReference type="Pfam" id="PF07007"/>
    </source>
</evidence>
<evidence type="ECO:0000256" key="1">
    <source>
        <dbReference type="SAM" id="SignalP"/>
    </source>
</evidence>
<protein>
    <submittedName>
        <fullName evidence="3">Uncharacterized protein YecT (DUF1311 family)</fullName>
    </submittedName>
</protein>
<dbReference type="AlphaFoldDB" id="A0A7W9BLA9"/>
<feature type="chain" id="PRO_5030945896" evidence="1">
    <location>
        <begin position="20"/>
        <end position="158"/>
    </location>
</feature>
<evidence type="ECO:0000313" key="4">
    <source>
        <dbReference type="Proteomes" id="UP000535415"/>
    </source>
</evidence>
<gene>
    <name evidence="3" type="ORF">FHS72_001813</name>
</gene>
<keyword evidence="1" id="KW-0732">Signal</keyword>
<evidence type="ECO:0000313" key="3">
    <source>
        <dbReference type="EMBL" id="MBB5722189.1"/>
    </source>
</evidence>
<dbReference type="Pfam" id="PF07007">
    <property type="entry name" value="LprI"/>
    <property type="match status" value="1"/>
</dbReference>
<accession>A0A7W9BLA9</accession>
<dbReference type="Proteomes" id="UP000535415">
    <property type="component" value="Unassembled WGS sequence"/>
</dbReference>
<feature type="signal peptide" evidence="1">
    <location>
        <begin position="1"/>
        <end position="19"/>
    </location>
</feature>
<dbReference type="RefSeq" id="WP_183528203.1">
    <property type="nucleotide sequence ID" value="NZ_JACIJM010000004.1"/>
</dbReference>
<comment type="caution">
    <text evidence="3">The sequence shown here is derived from an EMBL/GenBank/DDBJ whole genome shotgun (WGS) entry which is preliminary data.</text>
</comment>
<dbReference type="PANTHER" id="PTHR39176">
    <property type="entry name" value="PERIPLASMIC PROTEIN-RELATED"/>
    <property type="match status" value="1"/>
</dbReference>